<name>A0AAD5GKP6_AMBAR</name>
<dbReference type="EMBL" id="JAMZMK010006959">
    <property type="protein sequence ID" value="KAI7746487.1"/>
    <property type="molecule type" value="Genomic_DNA"/>
</dbReference>
<protein>
    <submittedName>
        <fullName evidence="1">Uncharacterized protein</fullName>
    </submittedName>
</protein>
<dbReference type="AlphaFoldDB" id="A0AAD5GKP6"/>
<organism evidence="1 2">
    <name type="scientific">Ambrosia artemisiifolia</name>
    <name type="common">Common ragweed</name>
    <dbReference type="NCBI Taxonomy" id="4212"/>
    <lineage>
        <taxon>Eukaryota</taxon>
        <taxon>Viridiplantae</taxon>
        <taxon>Streptophyta</taxon>
        <taxon>Embryophyta</taxon>
        <taxon>Tracheophyta</taxon>
        <taxon>Spermatophyta</taxon>
        <taxon>Magnoliopsida</taxon>
        <taxon>eudicotyledons</taxon>
        <taxon>Gunneridae</taxon>
        <taxon>Pentapetalae</taxon>
        <taxon>asterids</taxon>
        <taxon>campanulids</taxon>
        <taxon>Asterales</taxon>
        <taxon>Asteraceae</taxon>
        <taxon>Asteroideae</taxon>
        <taxon>Heliantheae alliance</taxon>
        <taxon>Heliantheae</taxon>
        <taxon>Ambrosia</taxon>
    </lineage>
</organism>
<reference evidence="1" key="1">
    <citation type="submission" date="2022-06" db="EMBL/GenBank/DDBJ databases">
        <title>Uncovering the hologenomic basis of an extraordinary plant invasion.</title>
        <authorList>
            <person name="Bieker V.C."/>
            <person name="Martin M.D."/>
            <person name="Gilbert T."/>
            <person name="Hodgins K."/>
            <person name="Battlay P."/>
            <person name="Petersen B."/>
            <person name="Wilson J."/>
        </authorList>
    </citation>
    <scope>NUCLEOTIDE SEQUENCE</scope>
    <source>
        <strain evidence="1">AA19_3_7</strain>
        <tissue evidence="1">Leaf</tissue>
    </source>
</reference>
<sequence>MLRTKLGVLSRCGTRWFCDQEMRTGSRREKDIRRSSRRGRVIAMAVQRRRRQGFQIEVFGASNTFISGYDSGMLLD</sequence>
<dbReference type="Proteomes" id="UP001206925">
    <property type="component" value="Unassembled WGS sequence"/>
</dbReference>
<evidence type="ECO:0000313" key="1">
    <source>
        <dbReference type="EMBL" id="KAI7746487.1"/>
    </source>
</evidence>
<gene>
    <name evidence="1" type="ORF">M8C21_024490</name>
</gene>
<evidence type="ECO:0000313" key="2">
    <source>
        <dbReference type="Proteomes" id="UP001206925"/>
    </source>
</evidence>
<accession>A0AAD5GKP6</accession>
<comment type="caution">
    <text evidence="1">The sequence shown here is derived from an EMBL/GenBank/DDBJ whole genome shotgun (WGS) entry which is preliminary data.</text>
</comment>
<proteinExistence type="predicted"/>
<keyword evidence="2" id="KW-1185">Reference proteome</keyword>